<keyword evidence="3 7" id="KW-0863">Zinc-finger</keyword>
<keyword evidence="4 7" id="KW-0862">Zinc</keyword>
<dbReference type="PANTHER" id="PTHR30446">
    <property type="entry name" value="RECOMBINATION PROTEIN RECR"/>
    <property type="match status" value="1"/>
</dbReference>
<dbReference type="EMBL" id="PFUT01000030">
    <property type="protein sequence ID" value="PJB09162.1"/>
    <property type="molecule type" value="Genomic_DNA"/>
</dbReference>
<evidence type="ECO:0000259" key="8">
    <source>
        <dbReference type="PROSITE" id="PS50880"/>
    </source>
</evidence>
<dbReference type="GO" id="GO:0003677">
    <property type="term" value="F:DNA binding"/>
    <property type="evidence" value="ECO:0007669"/>
    <property type="project" value="UniProtKB-UniRule"/>
</dbReference>
<dbReference type="GO" id="GO:0008270">
    <property type="term" value="F:zinc ion binding"/>
    <property type="evidence" value="ECO:0007669"/>
    <property type="project" value="UniProtKB-KW"/>
</dbReference>
<proteinExistence type="inferred from homology"/>
<name>A0A2M7ZV44_9BACT</name>
<evidence type="ECO:0000256" key="5">
    <source>
        <dbReference type="ARBA" id="ARBA00023172"/>
    </source>
</evidence>
<protein>
    <recommendedName>
        <fullName evidence="7">Recombination protein RecR</fullName>
    </recommendedName>
</protein>
<evidence type="ECO:0000256" key="7">
    <source>
        <dbReference type="HAMAP-Rule" id="MF_00017"/>
    </source>
</evidence>
<dbReference type="InterPro" id="IPR023627">
    <property type="entry name" value="Rcmb_RecR"/>
</dbReference>
<dbReference type="PROSITE" id="PS50880">
    <property type="entry name" value="TOPRIM"/>
    <property type="match status" value="1"/>
</dbReference>
<evidence type="ECO:0000313" key="10">
    <source>
        <dbReference type="Proteomes" id="UP000229156"/>
    </source>
</evidence>
<dbReference type="Pfam" id="PF21175">
    <property type="entry name" value="RecR_C"/>
    <property type="match status" value="1"/>
</dbReference>
<evidence type="ECO:0000313" key="9">
    <source>
        <dbReference type="EMBL" id="PJB09162.1"/>
    </source>
</evidence>
<keyword evidence="2 7" id="KW-0227">DNA damage</keyword>
<keyword evidence="1 7" id="KW-0479">Metal-binding</keyword>
<dbReference type="Pfam" id="PF13662">
    <property type="entry name" value="Toprim_4"/>
    <property type="match status" value="1"/>
</dbReference>
<evidence type="ECO:0000256" key="4">
    <source>
        <dbReference type="ARBA" id="ARBA00022833"/>
    </source>
</evidence>
<evidence type="ECO:0000256" key="1">
    <source>
        <dbReference type="ARBA" id="ARBA00022723"/>
    </source>
</evidence>
<dbReference type="GO" id="GO:0006310">
    <property type="term" value="P:DNA recombination"/>
    <property type="evidence" value="ECO:0007669"/>
    <property type="project" value="UniProtKB-UniRule"/>
</dbReference>
<dbReference type="NCBIfam" id="TIGR00615">
    <property type="entry name" value="recR"/>
    <property type="match status" value="1"/>
</dbReference>
<gene>
    <name evidence="7" type="primary">recR</name>
    <name evidence="9" type="ORF">CO121_01450</name>
</gene>
<dbReference type="PANTHER" id="PTHR30446:SF0">
    <property type="entry name" value="RECOMBINATION PROTEIN RECR"/>
    <property type="match status" value="1"/>
</dbReference>
<feature type="domain" description="Toprim" evidence="8">
    <location>
        <begin position="81"/>
        <end position="186"/>
    </location>
</feature>
<comment type="caution">
    <text evidence="7">Lacks conserved residue(s) required for the propagation of feature annotation.</text>
</comment>
<evidence type="ECO:0000256" key="3">
    <source>
        <dbReference type="ARBA" id="ARBA00022771"/>
    </source>
</evidence>
<dbReference type="Proteomes" id="UP000229156">
    <property type="component" value="Unassembled WGS sequence"/>
</dbReference>
<dbReference type="HAMAP" id="MF_00017">
    <property type="entry name" value="RecR"/>
    <property type="match status" value="1"/>
</dbReference>
<dbReference type="InterPro" id="IPR000093">
    <property type="entry name" value="DNA_Rcmb_RecR"/>
</dbReference>
<sequence>MYSKTIQKLIDLFSKFPTVGPRTAARFVFYLIKTPQEEIEKLIKTIEELKEKMKICSLCSRSFEGEKELCPICSDPKRDKAVICIVEKEVDLESIEKTKKYHGLYFVLDKKEEEIEQRVEKLIERIKGEPAFAKAPTFAKASAGKSAGEVILALNPTIEGKTTSLLIQRKLKNLEIKTTHLGCGLPMGGELEYADEETLSSALESRR</sequence>
<comment type="function">
    <text evidence="7">May play a role in DNA repair. It seems to be involved in an RecBC-independent recombinational process of DNA repair. It may act with RecF and RecO.</text>
</comment>
<dbReference type="SUPFAM" id="SSF111304">
    <property type="entry name" value="Recombination protein RecR"/>
    <property type="match status" value="1"/>
</dbReference>
<keyword evidence="6 7" id="KW-0234">DNA repair</keyword>
<evidence type="ECO:0000256" key="2">
    <source>
        <dbReference type="ARBA" id="ARBA00022763"/>
    </source>
</evidence>
<dbReference type="GO" id="GO:0006281">
    <property type="term" value="P:DNA repair"/>
    <property type="evidence" value="ECO:0007669"/>
    <property type="project" value="UniProtKB-UniRule"/>
</dbReference>
<dbReference type="InterPro" id="IPR006171">
    <property type="entry name" value="TOPRIM_dom"/>
</dbReference>
<dbReference type="Gene3D" id="1.10.8.420">
    <property type="entry name" value="RecR Domain 1"/>
    <property type="match status" value="1"/>
</dbReference>
<dbReference type="Pfam" id="PF21176">
    <property type="entry name" value="RecR_HhH"/>
    <property type="match status" value="1"/>
</dbReference>
<comment type="similarity">
    <text evidence="7">Belongs to the RecR family.</text>
</comment>
<dbReference type="AlphaFoldDB" id="A0A2M7ZV44"/>
<reference evidence="10" key="1">
    <citation type="submission" date="2017-09" db="EMBL/GenBank/DDBJ databases">
        <title>Depth-based differentiation of microbial function through sediment-hosted aquifers and enrichment of novel symbionts in the deep terrestrial subsurface.</title>
        <authorList>
            <person name="Probst A.J."/>
            <person name="Ladd B."/>
            <person name="Jarett J.K."/>
            <person name="Geller-Mcgrath D.E."/>
            <person name="Sieber C.M.K."/>
            <person name="Emerson J.B."/>
            <person name="Anantharaman K."/>
            <person name="Thomas B.C."/>
            <person name="Malmstrom R."/>
            <person name="Stieglmeier M."/>
            <person name="Klingl A."/>
            <person name="Woyke T."/>
            <person name="Ryan C.M."/>
            <person name="Banfield J.F."/>
        </authorList>
    </citation>
    <scope>NUCLEOTIDE SEQUENCE [LARGE SCALE GENOMIC DNA]</scope>
</reference>
<organism evidence="9 10">
    <name type="scientific">bacterium (Candidatus Gribaldobacteria) CG_4_9_14_3_um_filter_36_15</name>
    <dbReference type="NCBI Taxonomy" id="2014269"/>
    <lineage>
        <taxon>Bacteria</taxon>
        <taxon>Candidatus Gribaldobacteria</taxon>
    </lineage>
</organism>
<dbReference type="Gene3D" id="6.10.250.240">
    <property type="match status" value="1"/>
</dbReference>
<dbReference type="Gene3D" id="3.40.1360.10">
    <property type="match status" value="1"/>
</dbReference>
<evidence type="ECO:0000256" key="6">
    <source>
        <dbReference type="ARBA" id="ARBA00023204"/>
    </source>
</evidence>
<comment type="caution">
    <text evidence="9">The sequence shown here is derived from an EMBL/GenBank/DDBJ whole genome shotgun (WGS) entry which is preliminary data.</text>
</comment>
<keyword evidence="5 7" id="KW-0233">DNA recombination</keyword>
<accession>A0A2M7ZV44</accession>